<organism evidence="1">
    <name type="scientific">Uncultured Desulfatiglans sp</name>
    <dbReference type="NCBI Taxonomy" id="1748965"/>
    <lineage>
        <taxon>Bacteria</taxon>
        <taxon>Pseudomonadati</taxon>
        <taxon>Thermodesulfobacteriota</taxon>
        <taxon>Desulfobacteria</taxon>
        <taxon>Desulfatiglandales</taxon>
        <taxon>Desulfatiglandaceae</taxon>
        <taxon>Desulfatiglans</taxon>
        <taxon>environmental samples</taxon>
    </lineage>
</organism>
<evidence type="ECO:0000313" key="1">
    <source>
        <dbReference type="EMBL" id="VBB45515.1"/>
    </source>
</evidence>
<gene>
    <name evidence="1" type="ORF">TRIP_B350466</name>
</gene>
<reference evidence="1" key="1">
    <citation type="submission" date="2018-07" db="EMBL/GenBank/DDBJ databases">
        <authorList>
            <consortium name="Genoscope - CEA"/>
            <person name="William W."/>
        </authorList>
    </citation>
    <scope>NUCLEOTIDE SEQUENCE</scope>
    <source>
        <strain evidence="1">IK1</strain>
    </source>
</reference>
<protein>
    <submittedName>
        <fullName evidence="1">Uncharacterized protein</fullName>
    </submittedName>
</protein>
<proteinExistence type="predicted"/>
<accession>A0A653ABY6</accession>
<dbReference type="EMBL" id="UPXX01000029">
    <property type="protein sequence ID" value="VBB45515.1"/>
    <property type="molecule type" value="Genomic_DNA"/>
</dbReference>
<name>A0A653ABY6_UNCDX</name>
<sequence>MNVVHHPIASDAKSIHVVQLMRLKAFRPDAQGPVIFLERFSRQICCRLPDVSTSRIASAGHHALSVRFH</sequence>
<dbReference type="AlphaFoldDB" id="A0A653ABY6"/>